<dbReference type="InterPro" id="IPR012094">
    <property type="entry name" value="tRNA_Ile_lys_synt"/>
</dbReference>
<feature type="domain" description="tRNA(Ile)-lysidine synthase substrate-binding" evidence="10">
    <location>
        <begin position="261"/>
        <end position="324"/>
    </location>
</feature>
<evidence type="ECO:0000259" key="9">
    <source>
        <dbReference type="Pfam" id="PF01171"/>
    </source>
</evidence>
<dbReference type="SUPFAM" id="SSF56037">
    <property type="entry name" value="PheT/TilS domain"/>
    <property type="match status" value="1"/>
</dbReference>
<sequence>MTPLQSPTIEHIVSRIATSLTDVKLPLQTPLVVAYSGGVDSTVLLQAVIAYREQFDSPIHAVHVHHGLSDNAEQWAKHCELQCRLEDVAFHLYRVDVDTGSRKSLEAEARKVRYNALLEVCDQIGGVLLLGQHAEDQLETVLLQLKRGAGPQGLAGMGEVQYRGDTLIMRPMLALEKAEIVAYAEEEMLQWVEDESNQQNSFDRNFLRNEIIPHLLARWPKLTKTVGRSAELCAEQSALVSDSAQKYFEDCKRTALRLDGQQLAALSLPWQAMVIRAWFRAQGELSPSKAQTDQVLAMLKAKHDATPEVNFKWGRVIRFDQDLYWVVNATHEVPQNLELAPNQDIALPWLRGHIRIAVPKAREEDTVSLQTNARNLKVKPENANVSKLLKEWFKVWRVPRWERNGVPAILINDEPIALIVEGRCVYLQPKAPDIEITFSLD</sequence>
<dbReference type="RefSeq" id="WP_039223228.1">
    <property type="nucleotide sequence ID" value="NZ_JWLW01000066.1"/>
</dbReference>
<comment type="subcellular location">
    <subcellularLocation>
        <location evidence="1 8">Cytoplasm</location>
    </subcellularLocation>
</comment>
<dbReference type="EC" id="6.3.4.19" evidence="8"/>
<dbReference type="GO" id="GO:0005524">
    <property type="term" value="F:ATP binding"/>
    <property type="evidence" value="ECO:0007669"/>
    <property type="project" value="UniProtKB-UniRule"/>
</dbReference>
<proteinExistence type="inferred from homology"/>
<keyword evidence="4 8" id="KW-0819">tRNA processing</keyword>
<dbReference type="SUPFAM" id="SSF52402">
    <property type="entry name" value="Adenine nucleotide alpha hydrolases-like"/>
    <property type="match status" value="1"/>
</dbReference>
<dbReference type="GO" id="GO:0005737">
    <property type="term" value="C:cytoplasm"/>
    <property type="evidence" value="ECO:0007669"/>
    <property type="project" value="UniProtKB-SubCell"/>
</dbReference>
<keyword evidence="13" id="KW-1185">Reference proteome</keyword>
<dbReference type="InterPro" id="IPR011063">
    <property type="entry name" value="TilS/TtcA_N"/>
</dbReference>
<dbReference type="PANTHER" id="PTHR43033:SF1">
    <property type="entry name" value="TRNA(ILE)-LYSIDINE SYNTHASE-RELATED"/>
    <property type="match status" value="1"/>
</dbReference>
<keyword evidence="2 8" id="KW-0963">Cytoplasm</keyword>
<accession>A0A0B3XKL9</accession>
<comment type="caution">
    <text evidence="12">The sequence shown here is derived from an EMBL/GenBank/DDBJ whole genome shotgun (WGS) entry which is preliminary data.</text>
</comment>
<evidence type="ECO:0000313" key="12">
    <source>
        <dbReference type="EMBL" id="KHT44535.1"/>
    </source>
</evidence>
<organism evidence="12 13">
    <name type="scientific">Alteromonas marina</name>
    <dbReference type="NCBI Taxonomy" id="203795"/>
    <lineage>
        <taxon>Bacteria</taxon>
        <taxon>Pseudomonadati</taxon>
        <taxon>Pseudomonadota</taxon>
        <taxon>Gammaproteobacteria</taxon>
        <taxon>Alteromonadales</taxon>
        <taxon>Alteromonadaceae</taxon>
        <taxon>Alteromonas/Salinimonas group</taxon>
        <taxon>Alteromonas</taxon>
    </lineage>
</organism>
<dbReference type="CDD" id="cd01992">
    <property type="entry name" value="TilS_N"/>
    <property type="match status" value="1"/>
</dbReference>
<keyword evidence="3 8" id="KW-0436">Ligase</keyword>
<evidence type="ECO:0000256" key="3">
    <source>
        <dbReference type="ARBA" id="ARBA00022598"/>
    </source>
</evidence>
<dbReference type="PANTHER" id="PTHR43033">
    <property type="entry name" value="TRNA(ILE)-LYSIDINE SYNTHASE-RELATED"/>
    <property type="match status" value="1"/>
</dbReference>
<evidence type="ECO:0000256" key="6">
    <source>
        <dbReference type="ARBA" id="ARBA00022840"/>
    </source>
</evidence>
<evidence type="ECO:0000256" key="4">
    <source>
        <dbReference type="ARBA" id="ARBA00022694"/>
    </source>
</evidence>
<feature type="binding site" evidence="8">
    <location>
        <begin position="36"/>
        <end position="41"/>
    </location>
    <ligand>
        <name>ATP</name>
        <dbReference type="ChEBI" id="CHEBI:30616"/>
    </ligand>
</feature>
<evidence type="ECO:0000256" key="5">
    <source>
        <dbReference type="ARBA" id="ARBA00022741"/>
    </source>
</evidence>
<comment type="domain">
    <text evidence="8">The N-terminal region contains the highly conserved SGGXDS motif, predicted to be a P-loop motif involved in ATP binding.</text>
</comment>
<dbReference type="Pfam" id="PF11734">
    <property type="entry name" value="TilS_C"/>
    <property type="match status" value="1"/>
</dbReference>
<keyword evidence="6 8" id="KW-0067">ATP-binding</keyword>
<evidence type="ECO:0000313" key="13">
    <source>
        <dbReference type="Proteomes" id="UP000031197"/>
    </source>
</evidence>
<comment type="function">
    <text evidence="8">Ligates lysine onto the cytidine present at position 34 of the AUA codon-specific tRNA(Ile) that contains the anticodon CAU, in an ATP-dependent manner. Cytidine is converted to lysidine, thus changing the amino acid specificity of the tRNA from methionine to isoleucine.</text>
</comment>
<comment type="catalytic activity">
    <reaction evidence="7 8">
        <text>cytidine(34) in tRNA(Ile2) + L-lysine + ATP = lysidine(34) in tRNA(Ile2) + AMP + diphosphate + H(+)</text>
        <dbReference type="Rhea" id="RHEA:43744"/>
        <dbReference type="Rhea" id="RHEA-COMP:10625"/>
        <dbReference type="Rhea" id="RHEA-COMP:10670"/>
        <dbReference type="ChEBI" id="CHEBI:15378"/>
        <dbReference type="ChEBI" id="CHEBI:30616"/>
        <dbReference type="ChEBI" id="CHEBI:32551"/>
        <dbReference type="ChEBI" id="CHEBI:33019"/>
        <dbReference type="ChEBI" id="CHEBI:82748"/>
        <dbReference type="ChEBI" id="CHEBI:83665"/>
        <dbReference type="ChEBI" id="CHEBI:456215"/>
        <dbReference type="EC" id="6.3.4.19"/>
    </reaction>
</comment>
<keyword evidence="5 8" id="KW-0547">Nucleotide-binding</keyword>
<dbReference type="InterPro" id="IPR014729">
    <property type="entry name" value="Rossmann-like_a/b/a_fold"/>
</dbReference>
<evidence type="ECO:0000256" key="7">
    <source>
        <dbReference type="ARBA" id="ARBA00048539"/>
    </source>
</evidence>
<evidence type="ECO:0000256" key="1">
    <source>
        <dbReference type="ARBA" id="ARBA00004496"/>
    </source>
</evidence>
<name>A0A0B3XKL9_9ALTE</name>
<comment type="similarity">
    <text evidence="8">Belongs to the tRNA(Ile)-lysidine synthase family.</text>
</comment>
<dbReference type="InterPro" id="IPR015262">
    <property type="entry name" value="tRNA_Ile_lys_synt_subst-bd"/>
</dbReference>
<dbReference type="AlphaFoldDB" id="A0A0B3XKL9"/>
<evidence type="ECO:0000259" key="11">
    <source>
        <dbReference type="Pfam" id="PF11734"/>
    </source>
</evidence>
<dbReference type="HAMAP" id="MF_01161">
    <property type="entry name" value="tRNA_Ile_lys_synt"/>
    <property type="match status" value="1"/>
</dbReference>
<dbReference type="GO" id="GO:0006400">
    <property type="term" value="P:tRNA modification"/>
    <property type="evidence" value="ECO:0007669"/>
    <property type="project" value="UniProtKB-UniRule"/>
</dbReference>
<evidence type="ECO:0000256" key="2">
    <source>
        <dbReference type="ARBA" id="ARBA00022490"/>
    </source>
</evidence>
<evidence type="ECO:0000259" key="10">
    <source>
        <dbReference type="Pfam" id="PF09179"/>
    </source>
</evidence>
<dbReference type="InterPro" id="IPR012795">
    <property type="entry name" value="tRNA_Ile_lys_synt_N"/>
</dbReference>
<dbReference type="Pfam" id="PF01171">
    <property type="entry name" value="ATP_bind_3"/>
    <property type="match status" value="1"/>
</dbReference>
<evidence type="ECO:0000256" key="8">
    <source>
        <dbReference type="HAMAP-Rule" id="MF_01161"/>
    </source>
</evidence>
<protein>
    <recommendedName>
        <fullName evidence="8">tRNA(Ile)-lysidine synthase</fullName>
        <ecNumber evidence="8">6.3.4.19</ecNumber>
    </recommendedName>
    <alternativeName>
        <fullName evidence="8">tRNA(Ile)-2-lysyl-cytidine synthase</fullName>
    </alternativeName>
    <alternativeName>
        <fullName evidence="8">tRNA(Ile)-lysidine synthetase</fullName>
    </alternativeName>
</protein>
<dbReference type="Proteomes" id="UP000031197">
    <property type="component" value="Unassembled WGS sequence"/>
</dbReference>
<dbReference type="SUPFAM" id="SSF82829">
    <property type="entry name" value="MesJ substrate recognition domain-like"/>
    <property type="match status" value="1"/>
</dbReference>
<dbReference type="GO" id="GO:0032267">
    <property type="term" value="F:tRNA(Ile)-lysidine synthase activity"/>
    <property type="evidence" value="ECO:0007669"/>
    <property type="project" value="UniProtKB-EC"/>
</dbReference>
<dbReference type="InterPro" id="IPR012796">
    <property type="entry name" value="Lysidine-tRNA-synth_C"/>
</dbReference>
<reference evidence="12 13" key="1">
    <citation type="submission" date="2014-12" db="EMBL/GenBank/DDBJ databases">
        <title>Genome sequencing of Alteromonas marina AD001.</title>
        <authorList>
            <person name="Adrian T.G.S."/>
            <person name="Chan K.G."/>
        </authorList>
    </citation>
    <scope>NUCLEOTIDE SEQUENCE [LARGE SCALE GENOMIC DNA]</scope>
    <source>
        <strain evidence="12 13">AD001</strain>
    </source>
</reference>
<dbReference type="EMBL" id="JWLW01000066">
    <property type="protein sequence ID" value="KHT44535.1"/>
    <property type="molecule type" value="Genomic_DNA"/>
</dbReference>
<gene>
    <name evidence="8" type="primary">tilS</name>
    <name evidence="12" type="ORF">RJ41_16835</name>
</gene>
<dbReference type="Pfam" id="PF09179">
    <property type="entry name" value="TilS"/>
    <property type="match status" value="1"/>
</dbReference>
<feature type="domain" description="Lysidine-tRNA(Ile) synthetase C-terminal" evidence="11">
    <location>
        <begin position="367"/>
        <end position="417"/>
    </location>
</feature>
<dbReference type="Gene3D" id="1.20.59.20">
    <property type="match status" value="1"/>
</dbReference>
<feature type="domain" description="tRNA(Ile)-lysidine/2-thiocytidine synthase N-terminal" evidence="9">
    <location>
        <begin position="31"/>
        <end position="210"/>
    </location>
</feature>
<dbReference type="Gene3D" id="3.40.50.620">
    <property type="entry name" value="HUPs"/>
    <property type="match status" value="1"/>
</dbReference>
<dbReference type="NCBIfam" id="TIGR02432">
    <property type="entry name" value="lysidine_TilS_N"/>
    <property type="match status" value="1"/>
</dbReference>
<dbReference type="OrthoDB" id="9807403at2"/>